<evidence type="ECO:0000256" key="2">
    <source>
        <dbReference type="RuleBase" id="RU363072"/>
    </source>
</evidence>
<proteinExistence type="inferred from homology"/>
<name>A0A139BRX6_9PROT</name>
<dbReference type="GO" id="GO:0008643">
    <property type="term" value="P:carbohydrate transport"/>
    <property type="evidence" value="ECO:0007669"/>
    <property type="project" value="InterPro"/>
</dbReference>
<dbReference type="Pfam" id="PF04966">
    <property type="entry name" value="OprB"/>
    <property type="match status" value="1"/>
</dbReference>
<sequence>MAGDISTSIARKILAALLAGLYCCSINVAQAQTAEVQGTTPANNNYAAIAVTPTAQIASISPVAQEPWNVLGQFTNVTQMNPAFRSPYAGQNSLNPNSHGSETTDLTLFAGARVSSNAELWINPEIDQGFGLNNTTGVAGFPSGEAYKVGANAPYLRLPRLFYRQTVNLDGSEQVINSAANYLGGVQSSDNVILTLGKFSVVDVFDTNTYAHDPRSDFLNWSIVESGAFDYAADAWGYTDGASLEWTQSRWTLRSGFFALSRVPNGTTLDTSFSQHEWVAELEERHQLQEHPGKVKLLGYINQGRMGSYASAVQLAQQTSNTPDTSLVRHGSSQSGFAANLEQEVTSNLGVFSRASMNQGNKETYEFTDINKSVSAGLSLRGSQWGRRDDTFGFAAVANGLSGAARNYFAAGGLGVLIGDGQLPHYGLEKIMESYYSYSVRAVDHLMLTVDYQYIVNPAYNQDRGPVSIFGLRVHKEF</sequence>
<evidence type="ECO:0000313" key="3">
    <source>
        <dbReference type="EMBL" id="KXS31767.1"/>
    </source>
</evidence>
<comment type="similarity">
    <text evidence="1 2">Belongs to the OprB family.</text>
</comment>
<reference evidence="3 4" key="2">
    <citation type="submission" date="2016-03" db="EMBL/GenBank/DDBJ databases">
        <title>New uncultured bacterium of the family Gallionellaceae from acid mine drainage: description and reconstruction of genome based on metagenomic analysis of microbial community.</title>
        <authorList>
            <person name="Kadnikov V."/>
            <person name="Ivasenko D."/>
            <person name="Beletsky A."/>
            <person name="Mardanov A."/>
            <person name="Danilova E."/>
            <person name="Pimenov N."/>
            <person name="Karnachuk O."/>
            <person name="Ravin N."/>
        </authorList>
    </citation>
    <scope>NUCLEOTIDE SEQUENCE [LARGE SCALE GENOMIC DNA]</scope>
    <source>
        <strain evidence="3">ShG14-8</strain>
    </source>
</reference>
<keyword evidence="2" id="KW-0732">Signal</keyword>
<dbReference type="Proteomes" id="UP000070578">
    <property type="component" value="Unassembled WGS sequence"/>
</dbReference>
<dbReference type="InterPro" id="IPR007049">
    <property type="entry name" value="Carb-sel_porin_OprB"/>
</dbReference>
<dbReference type="EMBL" id="LSLI01000057">
    <property type="protein sequence ID" value="KXS31767.1"/>
    <property type="molecule type" value="Genomic_DNA"/>
</dbReference>
<protein>
    <submittedName>
        <fullName evidence="3">Carbohydrate-selective porin OprB</fullName>
    </submittedName>
</protein>
<feature type="chain" id="PRO_5007356831" evidence="2">
    <location>
        <begin position="32"/>
        <end position="478"/>
    </location>
</feature>
<evidence type="ECO:0000256" key="1">
    <source>
        <dbReference type="ARBA" id="ARBA00008769"/>
    </source>
</evidence>
<dbReference type="GO" id="GO:0015288">
    <property type="term" value="F:porin activity"/>
    <property type="evidence" value="ECO:0007669"/>
    <property type="project" value="InterPro"/>
</dbReference>
<dbReference type="Gene3D" id="2.40.160.180">
    <property type="entry name" value="Carbohydrate-selective porin OprB"/>
    <property type="match status" value="1"/>
</dbReference>
<dbReference type="InterPro" id="IPR038673">
    <property type="entry name" value="OprB_sf"/>
</dbReference>
<reference evidence="3 4" key="1">
    <citation type="submission" date="2016-02" db="EMBL/GenBank/DDBJ databases">
        <authorList>
            <person name="Wen L."/>
            <person name="He K."/>
            <person name="Yang H."/>
        </authorList>
    </citation>
    <scope>NUCLEOTIDE SEQUENCE [LARGE SCALE GENOMIC DNA]</scope>
    <source>
        <strain evidence="3">ShG14-8</strain>
    </source>
</reference>
<organism evidence="3 4">
    <name type="scientific">Candidatus Gallionella acididurans</name>
    <dbReference type="NCBI Taxonomy" id="1796491"/>
    <lineage>
        <taxon>Bacteria</taxon>
        <taxon>Pseudomonadati</taxon>
        <taxon>Pseudomonadota</taxon>
        <taxon>Betaproteobacteria</taxon>
        <taxon>Nitrosomonadales</taxon>
        <taxon>Gallionellaceae</taxon>
        <taxon>Gallionella</taxon>
    </lineage>
</organism>
<feature type="signal peptide" evidence="2">
    <location>
        <begin position="1"/>
        <end position="31"/>
    </location>
</feature>
<dbReference type="PATRIC" id="fig|1796491.3.peg.2296"/>
<comment type="caution">
    <text evidence="3">The sequence shown here is derived from an EMBL/GenBank/DDBJ whole genome shotgun (WGS) entry which is preliminary data.</text>
</comment>
<accession>A0A139BRX6</accession>
<dbReference type="AlphaFoldDB" id="A0A139BRX6"/>
<evidence type="ECO:0000313" key="4">
    <source>
        <dbReference type="Proteomes" id="UP000070578"/>
    </source>
</evidence>
<dbReference type="GO" id="GO:0016020">
    <property type="term" value="C:membrane"/>
    <property type="evidence" value="ECO:0007669"/>
    <property type="project" value="InterPro"/>
</dbReference>
<gene>
    <name evidence="3" type="ORF">AWT59_2103</name>
</gene>